<reference evidence="1" key="1">
    <citation type="journal article" date="2021" name="Proc. Natl. Acad. Sci. U.S.A.">
        <title>A Catalog of Tens of Thousands of Viruses from Human Metagenomes Reveals Hidden Associations with Chronic Diseases.</title>
        <authorList>
            <person name="Tisza M.J."/>
            <person name="Buck C.B."/>
        </authorList>
    </citation>
    <scope>NUCLEOTIDE SEQUENCE</scope>
    <source>
        <strain evidence="1">CtzyE57</strain>
    </source>
</reference>
<organism evidence="1">
    <name type="scientific">Siphoviridae sp. ctzyE57</name>
    <dbReference type="NCBI Taxonomy" id="2827982"/>
    <lineage>
        <taxon>Viruses</taxon>
        <taxon>Duplodnaviria</taxon>
        <taxon>Heunggongvirae</taxon>
        <taxon>Uroviricota</taxon>
        <taxon>Caudoviricetes</taxon>
    </lineage>
</organism>
<accession>A0A8S5SHK5</accession>
<proteinExistence type="predicted"/>
<sequence>MKMTLGRIATVFNIPPVAVEQAAIKTFGAENVKYGLAQYELAEIAPALIEIAESAIDRNRAHMKKWQDVRLKLKIYASPNC</sequence>
<evidence type="ECO:0000313" key="1">
    <source>
        <dbReference type="EMBL" id="DAF50106.1"/>
    </source>
</evidence>
<protein>
    <submittedName>
        <fullName evidence="1">Uncharacterized protein</fullName>
    </submittedName>
</protein>
<name>A0A8S5SHK5_9CAUD</name>
<dbReference type="EMBL" id="BK032592">
    <property type="protein sequence ID" value="DAF50106.1"/>
    <property type="molecule type" value="Genomic_DNA"/>
</dbReference>